<protein>
    <recommendedName>
        <fullName evidence="3">YviE</fullName>
    </recommendedName>
</protein>
<dbReference type="EMBL" id="JAGDEL010000005">
    <property type="protein sequence ID" value="MBO1511745.1"/>
    <property type="molecule type" value="Genomic_DNA"/>
</dbReference>
<name>A0ABS3N0R5_9BACI</name>
<sequence length="189" mass="21188">MKIPQIRLDSTMAQIGIQTNNAVNNIQQPMANLSIEQPKASIQMKTTPSKLTIDQSEARADMDLKSIARRTEEFAQNGKKVWLEGLARRAQQGEALMKIENPGNPIASQAKLNSEKPMKEFGLAFIPSPGSVKINYKPSKLEIDIKQNKPTIDVGVNKPIFDYKKGNVDIYLQRRNELNIDVEMINIKA</sequence>
<dbReference type="RefSeq" id="WP_207977043.1">
    <property type="nucleotide sequence ID" value="NZ_JAGDEL010000005.1"/>
</dbReference>
<dbReference type="Pfam" id="PF20074">
    <property type="entry name" value="DUF6470"/>
    <property type="match status" value="1"/>
</dbReference>
<dbReference type="InterPro" id="IPR045527">
    <property type="entry name" value="DUF6470"/>
</dbReference>
<evidence type="ECO:0000313" key="2">
    <source>
        <dbReference type="Proteomes" id="UP000663981"/>
    </source>
</evidence>
<proteinExistence type="predicted"/>
<comment type="caution">
    <text evidence="1">The sequence shown here is derived from an EMBL/GenBank/DDBJ whole genome shotgun (WGS) entry which is preliminary data.</text>
</comment>
<dbReference type="Proteomes" id="UP000663981">
    <property type="component" value="Unassembled WGS sequence"/>
</dbReference>
<reference evidence="1 2" key="1">
    <citation type="submission" date="2021-03" db="EMBL/GenBank/DDBJ databases">
        <title>Whole genome sequence of Metabacillus bambusae BG109.</title>
        <authorList>
            <person name="Jeong J.W."/>
        </authorList>
    </citation>
    <scope>NUCLEOTIDE SEQUENCE [LARGE SCALE GENOMIC DNA]</scope>
    <source>
        <strain evidence="1 2">BG109</strain>
    </source>
</reference>
<evidence type="ECO:0000313" key="1">
    <source>
        <dbReference type="EMBL" id="MBO1511745.1"/>
    </source>
</evidence>
<gene>
    <name evidence="1" type="ORF">I7822_08695</name>
</gene>
<keyword evidence="2" id="KW-1185">Reference proteome</keyword>
<accession>A0ABS3N0R5</accession>
<evidence type="ECO:0008006" key="3">
    <source>
        <dbReference type="Google" id="ProtNLM"/>
    </source>
</evidence>
<organism evidence="1 2">
    <name type="scientific">Metabacillus bambusae</name>
    <dbReference type="NCBI Taxonomy" id="2795218"/>
    <lineage>
        <taxon>Bacteria</taxon>
        <taxon>Bacillati</taxon>
        <taxon>Bacillota</taxon>
        <taxon>Bacilli</taxon>
        <taxon>Bacillales</taxon>
        <taxon>Bacillaceae</taxon>
        <taxon>Metabacillus</taxon>
    </lineage>
</organism>